<protein>
    <submittedName>
        <fullName evidence="1">Uncharacterized protein</fullName>
    </submittedName>
</protein>
<sequence length="91" mass="10181">MHGAQAVMPGVACLYRCVGGFVIPDLTNTDNFGITSYSRTQSGSKTDHITPDFCLMRWEQIVFISQDIFHRVFICHDFGVGEIVHNVTVQC</sequence>
<dbReference type="AlphaFoldDB" id="A0A379W195"/>
<name>A0A379W195_SALET</name>
<evidence type="ECO:0000313" key="2">
    <source>
        <dbReference type="Proteomes" id="UP000255509"/>
    </source>
</evidence>
<proteinExistence type="predicted"/>
<dbReference type="Proteomes" id="UP000255509">
    <property type="component" value="Unassembled WGS sequence"/>
</dbReference>
<accession>A0A379W195</accession>
<reference evidence="1 2" key="1">
    <citation type="submission" date="2018-06" db="EMBL/GenBank/DDBJ databases">
        <authorList>
            <consortium name="Pathogen Informatics"/>
            <person name="Doyle S."/>
        </authorList>
    </citation>
    <scope>NUCLEOTIDE SEQUENCE [LARGE SCALE GENOMIC DNA]</scope>
    <source>
        <strain evidence="1 2">NCTC8258</strain>
    </source>
</reference>
<dbReference type="EMBL" id="UGXS01000002">
    <property type="protein sequence ID" value="SUH12406.1"/>
    <property type="molecule type" value="Genomic_DNA"/>
</dbReference>
<organism evidence="1 2">
    <name type="scientific">Salmonella enterica I</name>
    <dbReference type="NCBI Taxonomy" id="59201"/>
    <lineage>
        <taxon>Bacteria</taxon>
        <taxon>Pseudomonadati</taxon>
        <taxon>Pseudomonadota</taxon>
        <taxon>Gammaproteobacteria</taxon>
        <taxon>Enterobacterales</taxon>
        <taxon>Enterobacteriaceae</taxon>
        <taxon>Salmonella</taxon>
    </lineage>
</organism>
<evidence type="ECO:0000313" key="1">
    <source>
        <dbReference type="EMBL" id="SUH12406.1"/>
    </source>
</evidence>
<gene>
    <name evidence="1" type="ORF">NCTC8258_00010</name>
</gene>